<keyword evidence="1" id="KW-0472">Membrane</keyword>
<accession>A0A6H1TVA8</accession>
<feature type="transmembrane region" description="Helical" evidence="1">
    <location>
        <begin position="300"/>
        <end position="323"/>
    </location>
</feature>
<dbReference type="GO" id="GO:0006813">
    <property type="term" value="P:potassium ion transport"/>
    <property type="evidence" value="ECO:0007669"/>
    <property type="project" value="InterPro"/>
</dbReference>
<dbReference type="InterPro" id="IPR003148">
    <property type="entry name" value="RCK_N"/>
</dbReference>
<keyword evidence="3" id="KW-0813">Transport</keyword>
<dbReference type="SUPFAM" id="SSF51735">
    <property type="entry name" value="NAD(P)-binding Rossmann-fold domains"/>
    <property type="match status" value="2"/>
</dbReference>
<dbReference type="RefSeq" id="WP_168567840.1">
    <property type="nucleotide sequence ID" value="NZ_CP051167.1"/>
</dbReference>
<gene>
    <name evidence="3" type="ORF">HCG48_03050</name>
</gene>
<sequence length="574" mass="62778">MKPRIIVCGLGRTGYKIFSLLKQQGASVVGISTKPLDLPAESLRERESGSDIVVGELQSAETLMNAGIRQAHTLVIAGATDAVNLEILVQARILNPQIRIINRLFNASLGDRLDRTLPAHVSMSVSDLAAPVFSFAAFGNRAIGQLRLFNQTWPMHEECIDEHHPWKDRPLADLWDDRNRMLIYYLPAETSVDLVSAVIHGHTLKVGDRLIVATKPSIRTTRKSIVDRLKKFLTSVQRFYEHSQSSIWVTFVLFLTIFGTTVTYTWVTSETTFIDALYFSVGMITGAGGNEKVAEYSPDIIKVFTAAMMLVGAGVVGIYYALLNDLVLGTRFRQLWNSAPIPQKNHYIVCGLGGIGIKIASQLQASGYEVVAIDRDPNTRFLHTARALKIPVIQGDARLSSTLESARLCHADALLAVTSNDTANLEIALTAKGLAPKLPVVARNQDGHFSRMFQQVFEFDAVLSPTELAAPAFAAAALGGRIFGNGMTADTLWVALATLITPAHPFCTQRVKDAAMKADFVPLYIETNCSAIHGWDLLEICLSAGDVLYLTMPANKLELLWRTTPSLLLASSSS</sequence>
<reference evidence="3 4" key="1">
    <citation type="submission" date="2020-04" db="EMBL/GenBank/DDBJ databases">
        <authorList>
            <person name="Basu S."/>
            <person name="Maruthanayagam V."/>
            <person name="Chakraborty S."/>
            <person name="Pramanik A."/>
            <person name="Mukherjee J."/>
            <person name="Brink B."/>
        </authorList>
    </citation>
    <scope>NUCLEOTIDE SEQUENCE [LARGE SCALE GENOMIC DNA]</scope>
    <source>
        <strain evidence="3 4">AP17</strain>
    </source>
</reference>
<evidence type="ECO:0000313" key="4">
    <source>
        <dbReference type="Proteomes" id="UP000500857"/>
    </source>
</evidence>
<dbReference type="AlphaFoldDB" id="A0A6H1TVA8"/>
<dbReference type="PANTHER" id="PTHR43833">
    <property type="entry name" value="POTASSIUM CHANNEL PROTEIN 2-RELATED-RELATED"/>
    <property type="match status" value="1"/>
</dbReference>
<keyword evidence="4" id="KW-1185">Reference proteome</keyword>
<evidence type="ECO:0000313" key="3">
    <source>
        <dbReference type="EMBL" id="QIZ69683.1"/>
    </source>
</evidence>
<dbReference type="SUPFAM" id="SSF81324">
    <property type="entry name" value="Voltage-gated potassium channels"/>
    <property type="match status" value="1"/>
</dbReference>
<dbReference type="Pfam" id="PF02254">
    <property type="entry name" value="TrkA_N"/>
    <property type="match status" value="2"/>
</dbReference>
<dbReference type="EMBL" id="CP051167">
    <property type="protein sequence ID" value="QIZ69683.1"/>
    <property type="molecule type" value="Genomic_DNA"/>
</dbReference>
<evidence type="ECO:0000259" key="2">
    <source>
        <dbReference type="PROSITE" id="PS51201"/>
    </source>
</evidence>
<feature type="domain" description="RCK N-terminal" evidence="2">
    <location>
        <begin position="2"/>
        <end position="123"/>
    </location>
</feature>
<dbReference type="PROSITE" id="PS51201">
    <property type="entry name" value="RCK_N"/>
    <property type="match status" value="2"/>
</dbReference>
<feature type="domain" description="RCK N-terminal" evidence="2">
    <location>
        <begin position="344"/>
        <end position="463"/>
    </location>
</feature>
<dbReference type="PANTHER" id="PTHR43833:SF11">
    <property type="entry name" value="VOLTAGE-GATED POTASSIUM CHANNEL KCH"/>
    <property type="match status" value="1"/>
</dbReference>
<dbReference type="InterPro" id="IPR050721">
    <property type="entry name" value="Trk_Ktr_HKT_K-transport"/>
</dbReference>
<evidence type="ECO:0000256" key="1">
    <source>
        <dbReference type="SAM" id="Phobius"/>
    </source>
</evidence>
<keyword evidence="1" id="KW-1133">Transmembrane helix</keyword>
<dbReference type="InterPro" id="IPR036291">
    <property type="entry name" value="NAD(P)-bd_dom_sf"/>
</dbReference>
<keyword evidence="3" id="KW-0407">Ion channel</keyword>
<dbReference type="KEGG" id="oxy:HCG48_03050"/>
<proteinExistence type="predicted"/>
<name>A0A6H1TVA8_9CYAN</name>
<dbReference type="GO" id="GO:0034220">
    <property type="term" value="P:monoatomic ion transmembrane transport"/>
    <property type="evidence" value="ECO:0007669"/>
    <property type="project" value="UniProtKB-KW"/>
</dbReference>
<protein>
    <submittedName>
        <fullName evidence="3">Potassium channel protein</fullName>
    </submittedName>
</protein>
<organism evidence="3 4">
    <name type="scientific">Oxynema aestuarii AP17</name>
    <dbReference type="NCBI Taxonomy" id="2064643"/>
    <lineage>
        <taxon>Bacteria</taxon>
        <taxon>Bacillati</taxon>
        <taxon>Cyanobacteriota</taxon>
        <taxon>Cyanophyceae</taxon>
        <taxon>Oscillatoriophycideae</taxon>
        <taxon>Oscillatoriales</taxon>
        <taxon>Oscillatoriaceae</taxon>
        <taxon>Oxynema</taxon>
        <taxon>Oxynema aestuarii</taxon>
    </lineage>
</organism>
<dbReference type="Gene3D" id="3.40.50.720">
    <property type="entry name" value="NAD(P)-binding Rossmann-like Domain"/>
    <property type="match status" value="2"/>
</dbReference>
<keyword evidence="3" id="KW-0406">Ion transport</keyword>
<keyword evidence="1" id="KW-0812">Transmembrane</keyword>
<dbReference type="Proteomes" id="UP000500857">
    <property type="component" value="Chromosome"/>
</dbReference>
<feature type="transmembrane region" description="Helical" evidence="1">
    <location>
        <begin position="247"/>
        <end position="267"/>
    </location>
</feature>